<dbReference type="Pfam" id="PF01934">
    <property type="entry name" value="HepT-like"/>
    <property type="match status" value="1"/>
</dbReference>
<evidence type="ECO:0000313" key="5">
    <source>
        <dbReference type="EMBL" id="BBO88561.1"/>
    </source>
</evidence>
<dbReference type="GO" id="GO:0110001">
    <property type="term" value="C:toxin-antitoxin complex"/>
    <property type="evidence" value="ECO:0007669"/>
    <property type="project" value="InterPro"/>
</dbReference>
<sequence>MVDETLILRKLSELEEYTSQIQGFRSISVEDYKSDWKSQRIIERTLQMMIETCVDIAGHIISDQKYRIPESYADAFIALKENGILGTNICRTMEQIAKFRNVIVHHYDRVDAEIVVGILRKRLEDFDRYKDTIVDWLKNRKV</sequence>
<gene>
    <name evidence="5" type="ORF">DSCOOX_17410</name>
</gene>
<dbReference type="InterPro" id="IPR008201">
    <property type="entry name" value="HepT-like"/>
</dbReference>
<keyword evidence="3" id="KW-0378">Hydrolase</keyword>
<keyword evidence="2" id="KW-0540">Nuclease</keyword>
<dbReference type="RefSeq" id="WP_155309856.1">
    <property type="nucleotide sequence ID" value="NZ_AP021879.1"/>
</dbReference>
<keyword evidence="6" id="KW-1185">Reference proteome</keyword>
<dbReference type="GO" id="GO:0016787">
    <property type="term" value="F:hydrolase activity"/>
    <property type="evidence" value="ECO:0007669"/>
    <property type="project" value="UniProtKB-KW"/>
</dbReference>
<evidence type="ECO:0000256" key="4">
    <source>
        <dbReference type="ARBA" id="ARBA00024207"/>
    </source>
</evidence>
<evidence type="ECO:0000313" key="6">
    <source>
        <dbReference type="Proteomes" id="UP000422108"/>
    </source>
</evidence>
<accession>A0A5K8A7V5</accession>
<keyword evidence="1" id="KW-1277">Toxin-antitoxin system</keyword>
<dbReference type="InterPro" id="IPR052379">
    <property type="entry name" value="Type_VII_TA_RNase"/>
</dbReference>
<protein>
    <recommendedName>
        <fullName evidence="7">DUF86 domain-containing protein</fullName>
    </recommendedName>
</protein>
<dbReference type="Proteomes" id="UP000422108">
    <property type="component" value="Chromosome"/>
</dbReference>
<dbReference type="EMBL" id="AP021879">
    <property type="protein sequence ID" value="BBO88561.1"/>
    <property type="molecule type" value="Genomic_DNA"/>
</dbReference>
<reference evidence="5 6" key="1">
    <citation type="submission" date="2019-11" db="EMBL/GenBank/DDBJ databases">
        <title>Comparative genomics of hydrocarbon-degrading Desulfosarcina strains.</title>
        <authorList>
            <person name="Watanabe M."/>
            <person name="Kojima H."/>
            <person name="Fukui M."/>
        </authorList>
    </citation>
    <scope>NUCLEOTIDE SEQUENCE [LARGE SCALE GENOMIC DNA]</scope>
    <source>
        <strain evidence="6">oXyS1</strain>
    </source>
</reference>
<evidence type="ECO:0000256" key="3">
    <source>
        <dbReference type="ARBA" id="ARBA00022801"/>
    </source>
</evidence>
<dbReference type="AlphaFoldDB" id="A0A5K8A7V5"/>
<dbReference type="PANTHER" id="PTHR33397">
    <property type="entry name" value="UPF0331 PROTEIN YUTE"/>
    <property type="match status" value="1"/>
</dbReference>
<proteinExistence type="inferred from homology"/>
<evidence type="ECO:0000256" key="2">
    <source>
        <dbReference type="ARBA" id="ARBA00022722"/>
    </source>
</evidence>
<organism evidence="5 6">
    <name type="scientific">Desulfosarcina ovata subsp. ovata</name>
    <dbReference type="NCBI Taxonomy" id="2752305"/>
    <lineage>
        <taxon>Bacteria</taxon>
        <taxon>Pseudomonadati</taxon>
        <taxon>Thermodesulfobacteriota</taxon>
        <taxon>Desulfobacteria</taxon>
        <taxon>Desulfobacterales</taxon>
        <taxon>Desulfosarcinaceae</taxon>
        <taxon>Desulfosarcina</taxon>
    </lineage>
</organism>
<dbReference type="PANTHER" id="PTHR33397:SF3">
    <property type="entry name" value="MRNA NUCLEASE HEPT"/>
    <property type="match status" value="1"/>
</dbReference>
<dbReference type="GO" id="GO:0004540">
    <property type="term" value="F:RNA nuclease activity"/>
    <property type="evidence" value="ECO:0007669"/>
    <property type="project" value="InterPro"/>
</dbReference>
<evidence type="ECO:0008006" key="7">
    <source>
        <dbReference type="Google" id="ProtNLM"/>
    </source>
</evidence>
<dbReference type="NCBIfam" id="NF047751">
    <property type="entry name" value="HepT_toxin"/>
    <property type="match status" value="1"/>
</dbReference>
<dbReference type="Gene3D" id="1.20.120.580">
    <property type="entry name" value="bsu32300-like"/>
    <property type="match status" value="1"/>
</dbReference>
<comment type="similarity">
    <text evidence="4">Belongs to the HepT RNase toxin family.</text>
</comment>
<dbReference type="InterPro" id="IPR037038">
    <property type="entry name" value="HepT-like_sf"/>
</dbReference>
<name>A0A5K8A7V5_9BACT</name>
<evidence type="ECO:0000256" key="1">
    <source>
        <dbReference type="ARBA" id="ARBA00022649"/>
    </source>
</evidence>